<feature type="region of interest" description="Disordered" evidence="1">
    <location>
        <begin position="272"/>
        <end position="297"/>
    </location>
</feature>
<dbReference type="EMBL" id="OV121139">
    <property type="protein sequence ID" value="CAH0562950.1"/>
    <property type="molecule type" value="Genomic_DNA"/>
</dbReference>
<evidence type="ECO:0000313" key="3">
    <source>
        <dbReference type="Proteomes" id="UP001154078"/>
    </source>
</evidence>
<evidence type="ECO:0000313" key="2">
    <source>
        <dbReference type="EMBL" id="CAH0562950.1"/>
    </source>
</evidence>
<feature type="region of interest" description="Disordered" evidence="1">
    <location>
        <begin position="194"/>
        <end position="220"/>
    </location>
</feature>
<accession>A0A9P0BHM3</accession>
<dbReference type="Proteomes" id="UP001154078">
    <property type="component" value="Chromosome 8"/>
</dbReference>
<sequence>MKKKIIKATHDGTEEDIFEKCLDIKRETEEDENIAFHQIQYLDTGRLKKMLEAIFHGTNTVATIYTPKNTPAERRPKERRTYAVVVENKGKSYEDTLKKVKAALIEKSQEGIRNIRSTKDGNILITTDKDQSVIDNIKKTIQERNMLEEGKIIKLGKKENKEVIFIRGMDADTTKEEMEGKTDHEGNIQEICDNNVSDGEFNEPFMPSEDENDPEYQPPVLKQSRKRSMLDYFHTKGKKRLNTAIVLRSPSPLEDLQYDSHTSISISTIIPSSSLSSSSYSQKDSDSPFSKSTPTRASTPLLLDGKFFQVVERSTSSSQVKAQCQICLPSVKYFKENDSEQYKAEDEALLFHEEEEDVFVPTDIEENTVKGDKELIQPSLPNHYRCVSHT</sequence>
<gene>
    <name evidence="2" type="ORF">MELIAE_LOCUS11957</name>
</gene>
<dbReference type="AlphaFoldDB" id="A0A9P0BHM3"/>
<keyword evidence="3" id="KW-1185">Reference proteome</keyword>
<organism evidence="2 3">
    <name type="scientific">Brassicogethes aeneus</name>
    <name type="common">Rape pollen beetle</name>
    <name type="synonym">Meligethes aeneus</name>
    <dbReference type="NCBI Taxonomy" id="1431903"/>
    <lineage>
        <taxon>Eukaryota</taxon>
        <taxon>Metazoa</taxon>
        <taxon>Ecdysozoa</taxon>
        <taxon>Arthropoda</taxon>
        <taxon>Hexapoda</taxon>
        <taxon>Insecta</taxon>
        <taxon>Pterygota</taxon>
        <taxon>Neoptera</taxon>
        <taxon>Endopterygota</taxon>
        <taxon>Coleoptera</taxon>
        <taxon>Polyphaga</taxon>
        <taxon>Cucujiformia</taxon>
        <taxon>Nitidulidae</taxon>
        <taxon>Meligethinae</taxon>
        <taxon>Brassicogethes</taxon>
    </lineage>
</organism>
<feature type="compositionally biased region" description="Low complexity" evidence="1">
    <location>
        <begin position="272"/>
        <end position="290"/>
    </location>
</feature>
<name>A0A9P0BHM3_BRAAE</name>
<evidence type="ECO:0000256" key="1">
    <source>
        <dbReference type="SAM" id="MobiDB-lite"/>
    </source>
</evidence>
<proteinExistence type="predicted"/>
<protein>
    <submittedName>
        <fullName evidence="2">Uncharacterized protein</fullName>
    </submittedName>
</protein>
<reference evidence="2" key="1">
    <citation type="submission" date="2021-12" db="EMBL/GenBank/DDBJ databases">
        <authorList>
            <person name="King R."/>
        </authorList>
    </citation>
    <scope>NUCLEOTIDE SEQUENCE</scope>
</reference>